<sequence>MNSGKKNHKTTFADRLLLLFLLFLSFYTFFSIRQTLPQGSELEIEVSGELRYAFPLSLDRTVEVEGPLGMTVVEVKGGRARIKESPCRNSICMHQGWIGSGAVVCLPNRVMIRVTGTGNESGKDLDGISG</sequence>
<evidence type="ECO:0000313" key="1">
    <source>
        <dbReference type="EMBL" id="MBZ0157897.1"/>
    </source>
</evidence>
<dbReference type="CDD" id="cd09910">
    <property type="entry name" value="NGN-insert_like"/>
    <property type="match status" value="1"/>
</dbReference>
<dbReference type="Proteomes" id="UP000705867">
    <property type="component" value="Unassembled WGS sequence"/>
</dbReference>
<protein>
    <submittedName>
        <fullName evidence="1">NusG domain II-containing protein</fullName>
    </submittedName>
</protein>
<accession>A0A953M2S1</accession>
<reference evidence="1" key="1">
    <citation type="journal article" date="2021" name="bioRxiv">
        <title>Unraveling nitrogen, sulfur and carbon metabolic pathways and microbial community transcriptional responses to substrate deprivation and toxicity stresses in a bioreactor mimicking anoxic brackish coastal sediment conditions.</title>
        <authorList>
            <person name="Martins P.D."/>
            <person name="Echeveste M.J."/>
            <person name="Arshad A."/>
            <person name="Kurth J."/>
            <person name="Ouboter H."/>
            <person name="Jetten M.S.M."/>
            <person name="Welte C.U."/>
        </authorList>
    </citation>
    <scope>NUCLEOTIDE SEQUENCE</scope>
    <source>
        <strain evidence="1">MAG_39</strain>
    </source>
</reference>
<evidence type="ECO:0000313" key="2">
    <source>
        <dbReference type="Proteomes" id="UP000705867"/>
    </source>
</evidence>
<dbReference type="Gene3D" id="2.60.320.10">
    <property type="entry name" value="N-utilization substance G protein NusG, insert domain"/>
    <property type="match status" value="1"/>
</dbReference>
<dbReference type="InterPro" id="IPR038690">
    <property type="entry name" value="NusG_2_sf"/>
</dbReference>
<reference evidence="1" key="2">
    <citation type="submission" date="2021-08" db="EMBL/GenBank/DDBJ databases">
        <authorList>
            <person name="Dalcin Martins P."/>
        </authorList>
    </citation>
    <scope>NUCLEOTIDE SEQUENCE</scope>
    <source>
        <strain evidence="1">MAG_39</strain>
    </source>
</reference>
<name>A0A953M2S1_9BACT</name>
<dbReference type="EMBL" id="JAIOIV010000131">
    <property type="protein sequence ID" value="MBZ0157897.1"/>
    <property type="molecule type" value="Genomic_DNA"/>
</dbReference>
<dbReference type="AlphaFoldDB" id="A0A953M2S1"/>
<dbReference type="Pfam" id="PF07009">
    <property type="entry name" value="NusG_II"/>
    <property type="match status" value="1"/>
</dbReference>
<comment type="caution">
    <text evidence="1">The sequence shown here is derived from an EMBL/GenBank/DDBJ whole genome shotgun (WGS) entry which is preliminary data.</text>
</comment>
<organism evidence="1 2">
    <name type="scientific">Candidatus Nitrobium versatile</name>
    <dbReference type="NCBI Taxonomy" id="2884831"/>
    <lineage>
        <taxon>Bacteria</taxon>
        <taxon>Pseudomonadati</taxon>
        <taxon>Nitrospirota</taxon>
        <taxon>Nitrospiria</taxon>
        <taxon>Nitrospirales</taxon>
        <taxon>Nitrospiraceae</taxon>
        <taxon>Candidatus Nitrobium</taxon>
    </lineage>
</organism>
<gene>
    <name evidence="1" type="ORF">K8I29_17000</name>
</gene>
<proteinExistence type="predicted"/>